<dbReference type="SUPFAM" id="SSF141371">
    <property type="entry name" value="PilZ domain-like"/>
    <property type="match status" value="1"/>
</dbReference>
<feature type="region of interest" description="Disordered" evidence="1">
    <location>
        <begin position="130"/>
        <end position="152"/>
    </location>
</feature>
<evidence type="ECO:0000313" key="4">
    <source>
        <dbReference type="Proteomes" id="UP000324065"/>
    </source>
</evidence>
<evidence type="ECO:0000313" key="3">
    <source>
        <dbReference type="EMBL" id="KAA5604208.1"/>
    </source>
</evidence>
<accession>A0A5M6I962</accession>
<evidence type="ECO:0000256" key="1">
    <source>
        <dbReference type="SAM" id="MobiDB-lite"/>
    </source>
</evidence>
<dbReference type="InterPro" id="IPR009875">
    <property type="entry name" value="PilZ_domain"/>
</dbReference>
<dbReference type="GO" id="GO:0035438">
    <property type="term" value="F:cyclic-di-GMP binding"/>
    <property type="evidence" value="ECO:0007669"/>
    <property type="project" value="InterPro"/>
</dbReference>
<gene>
    <name evidence="3" type="ORF">F1188_17230</name>
</gene>
<comment type="caution">
    <text evidence="3">The sequence shown here is derived from an EMBL/GenBank/DDBJ whole genome shotgun (WGS) entry which is preliminary data.</text>
</comment>
<organism evidence="3 4">
    <name type="scientific">Roseospira marina</name>
    <dbReference type="NCBI Taxonomy" id="140057"/>
    <lineage>
        <taxon>Bacteria</taxon>
        <taxon>Pseudomonadati</taxon>
        <taxon>Pseudomonadota</taxon>
        <taxon>Alphaproteobacteria</taxon>
        <taxon>Rhodospirillales</taxon>
        <taxon>Rhodospirillaceae</taxon>
        <taxon>Roseospira</taxon>
    </lineage>
</organism>
<evidence type="ECO:0000259" key="2">
    <source>
        <dbReference type="Pfam" id="PF07238"/>
    </source>
</evidence>
<dbReference type="Proteomes" id="UP000324065">
    <property type="component" value="Unassembled WGS sequence"/>
</dbReference>
<sequence length="263" mass="28299">MVLCVARVRGAVRSGRPERPAGGRFRVGTVGHALACPHLKRVTAHRATPSLVRKASRLPHGGPACKMFPASRAANGWRQGARWPQMARSDTVGRGVPVGLPCRFASDCYSKSHPIECRTLPGGGGFRFSGDRPMASPVPQDMVDRAGDGRRRDRRAVQRYAVPLSGRWIADGRWVHTVIESMSHRGAALSCLVSLRVGEAGILKLDDLDVPIPGDVRWAHDGLAGVAFTLGEIDSERLREHIARHGTRGCLELPPGVVPASGV</sequence>
<proteinExistence type="predicted"/>
<feature type="domain" description="PilZ" evidence="2">
    <location>
        <begin position="153"/>
        <end position="242"/>
    </location>
</feature>
<protein>
    <submittedName>
        <fullName evidence="3">PilZ domain-containing protein</fullName>
    </submittedName>
</protein>
<dbReference type="EMBL" id="VWPJ01000021">
    <property type="protein sequence ID" value="KAA5604208.1"/>
    <property type="molecule type" value="Genomic_DNA"/>
</dbReference>
<reference evidence="3 4" key="1">
    <citation type="submission" date="2019-09" db="EMBL/GenBank/DDBJ databases">
        <title>Genome sequence of Roseospira marina, one of the more divergent members of the non-sulfur purple photosynthetic bacterial family, the Rhodospirillaceae.</title>
        <authorList>
            <person name="Meyer T."/>
            <person name="Kyndt J."/>
        </authorList>
    </citation>
    <scope>NUCLEOTIDE SEQUENCE [LARGE SCALE GENOMIC DNA]</scope>
    <source>
        <strain evidence="3 4">DSM 15113</strain>
    </source>
</reference>
<name>A0A5M6I962_9PROT</name>
<dbReference type="OrthoDB" id="7408989at2"/>
<dbReference type="AlphaFoldDB" id="A0A5M6I962"/>
<dbReference type="Pfam" id="PF07238">
    <property type="entry name" value="PilZ"/>
    <property type="match status" value="1"/>
</dbReference>
<keyword evidence="4" id="KW-1185">Reference proteome</keyword>
<feature type="compositionally biased region" description="Basic and acidic residues" evidence="1">
    <location>
        <begin position="142"/>
        <end position="151"/>
    </location>
</feature>